<dbReference type="Gene3D" id="3.40.630.40">
    <property type="entry name" value="Zn-dependent exopeptidases"/>
    <property type="match status" value="1"/>
</dbReference>
<keyword evidence="2" id="KW-1185">Reference proteome</keyword>
<proteinExistence type="predicted"/>
<dbReference type="Pfam" id="PF05013">
    <property type="entry name" value="FGase"/>
    <property type="match status" value="1"/>
</dbReference>
<evidence type="ECO:0000313" key="2">
    <source>
        <dbReference type="Proteomes" id="UP000824321"/>
    </source>
</evidence>
<reference evidence="1 2" key="1">
    <citation type="submission" date="2021-08" db="EMBL/GenBank/DDBJ databases">
        <title>Comparative Genomics Analysis of the Genus Qipengyuania Reveals Extensive Genetic Diversity and Metabolic Versatility, Including the Description of Fifteen Novel Species.</title>
        <authorList>
            <person name="Liu Y."/>
        </authorList>
    </citation>
    <scope>NUCLEOTIDE SEQUENCE [LARGE SCALE GENOMIC DNA]</scope>
    <source>
        <strain evidence="1 2">1NDH1</strain>
    </source>
</reference>
<dbReference type="RefSeq" id="WP_221431284.1">
    <property type="nucleotide sequence ID" value="NZ_CP081294.1"/>
</dbReference>
<organism evidence="1 2">
    <name type="scientific">Qipengyuania gelatinilytica</name>
    <dbReference type="NCBI Taxonomy" id="2867231"/>
    <lineage>
        <taxon>Bacteria</taxon>
        <taxon>Pseudomonadati</taxon>
        <taxon>Pseudomonadota</taxon>
        <taxon>Alphaproteobacteria</taxon>
        <taxon>Sphingomonadales</taxon>
        <taxon>Erythrobacteraceae</taxon>
        <taxon>Qipengyuania</taxon>
    </lineage>
</organism>
<sequence length="298" mass="32771">MDAATMDGPGFTLEIANQPALPVIIAAPHGGRAYSDEILGNFRDPASRLRLEDRHVDGLARSIAEETGASLLLAHAPRAVIDLNRAPDDIDWTMVRGAKAAKVRHSLANRRARSGLGLVPRRLPGLGEIWKRPLERTDLDERIETIHRPYHQALGKTLEQLRDHWGAALLIDLHSMPPLRRRHPEEVTAEFVIGDRFGSSCDSRLIACALNHFGEAERPVAHNRPYSGGYVLDRHGAPLRGIHAMQVEVCRATYLDARLESESARQPAIAKLLSGLVRKLASETAELGSRGQLPQAAE</sequence>
<gene>
    <name evidence="1" type="ORF">K3136_02110</name>
</gene>
<dbReference type="Proteomes" id="UP000824321">
    <property type="component" value="Chromosome"/>
</dbReference>
<dbReference type="SUPFAM" id="SSF53187">
    <property type="entry name" value="Zn-dependent exopeptidases"/>
    <property type="match status" value="1"/>
</dbReference>
<dbReference type="InterPro" id="IPR007709">
    <property type="entry name" value="N-FG_amidohydro"/>
</dbReference>
<name>A0ABX9A2Q9_9SPHN</name>
<protein>
    <submittedName>
        <fullName evidence="1">N-formylglutamate amidohydrolase</fullName>
    </submittedName>
</protein>
<evidence type="ECO:0000313" key="1">
    <source>
        <dbReference type="EMBL" id="QZD95545.1"/>
    </source>
</evidence>
<accession>A0ABX9A2Q9</accession>
<dbReference type="EMBL" id="CP081294">
    <property type="protein sequence ID" value="QZD95545.1"/>
    <property type="molecule type" value="Genomic_DNA"/>
</dbReference>